<comment type="caution">
    <text evidence="2">The sequence shown here is derived from an EMBL/GenBank/DDBJ whole genome shotgun (WGS) entry which is preliminary data.</text>
</comment>
<dbReference type="EMBL" id="PQSP01000004">
    <property type="protein sequence ID" value="RUS66464.1"/>
    <property type="molecule type" value="Genomic_DNA"/>
</dbReference>
<name>A0A433SCV7_9BURK</name>
<evidence type="ECO:0000313" key="3">
    <source>
        <dbReference type="Proteomes" id="UP000286947"/>
    </source>
</evidence>
<feature type="region of interest" description="Disordered" evidence="1">
    <location>
        <begin position="139"/>
        <end position="161"/>
    </location>
</feature>
<dbReference type="OrthoDB" id="9907919at2"/>
<dbReference type="AlphaFoldDB" id="A0A433SCV7"/>
<dbReference type="Proteomes" id="UP000286947">
    <property type="component" value="Unassembled WGS sequence"/>
</dbReference>
<accession>A0A433SCV7</accession>
<sequence length="161" mass="18134">MSVFICYFEKPRPLSGSNHALYRQVGHFQAPALFHCGQVTLLTHDGKSINAVSFTDGISSSTFYRFTGPEKTRGHLFRQTLSQFISGRIENPCIASFLHFFILHHSEMEITLPQKSSAIQPADLEALFQNNIFSGLYQIQKQPPGHDGDQAFPTPSKTRFE</sequence>
<evidence type="ECO:0000313" key="2">
    <source>
        <dbReference type="EMBL" id="RUS66464.1"/>
    </source>
</evidence>
<proteinExistence type="predicted"/>
<organism evidence="2 3">
    <name type="scientific">Saezia sanguinis</name>
    <dbReference type="NCBI Taxonomy" id="1965230"/>
    <lineage>
        <taxon>Bacteria</taxon>
        <taxon>Pseudomonadati</taxon>
        <taxon>Pseudomonadota</taxon>
        <taxon>Betaproteobacteria</taxon>
        <taxon>Burkholderiales</taxon>
        <taxon>Saeziaceae</taxon>
        <taxon>Saezia</taxon>
    </lineage>
</organism>
<dbReference type="RefSeq" id="WP_126979956.1">
    <property type="nucleotide sequence ID" value="NZ_PQSP01000004.1"/>
</dbReference>
<reference evidence="2 3" key="1">
    <citation type="submission" date="2018-01" db="EMBL/GenBank/DDBJ databases">
        <title>Saezia sanguinis gen. nov., sp. nov., in the order Burkholderiales isolated from human blood.</title>
        <authorList>
            <person name="Medina-Pascual M.J."/>
            <person name="Valdezate S."/>
            <person name="Monzon S."/>
            <person name="Cuesta I."/>
            <person name="Carrasco G."/>
            <person name="Villalon P."/>
            <person name="Saez-Nieto J.A."/>
        </authorList>
    </citation>
    <scope>NUCLEOTIDE SEQUENCE [LARGE SCALE GENOMIC DNA]</scope>
    <source>
        <strain evidence="2 3">CNM695-12</strain>
    </source>
</reference>
<protein>
    <submittedName>
        <fullName evidence="2">Uncharacterized protein</fullName>
    </submittedName>
</protein>
<gene>
    <name evidence="2" type="ORF">CUZ56_01743</name>
</gene>
<keyword evidence="3" id="KW-1185">Reference proteome</keyword>
<evidence type="ECO:0000256" key="1">
    <source>
        <dbReference type="SAM" id="MobiDB-lite"/>
    </source>
</evidence>